<dbReference type="Proteomes" id="UP001219525">
    <property type="component" value="Unassembled WGS sequence"/>
</dbReference>
<feature type="compositionally biased region" description="Basic and acidic residues" evidence="7">
    <location>
        <begin position="504"/>
        <end position="521"/>
    </location>
</feature>
<dbReference type="SMART" id="SM00184">
    <property type="entry name" value="RING"/>
    <property type="match status" value="1"/>
</dbReference>
<dbReference type="GO" id="GO:0000976">
    <property type="term" value="F:transcription cis-regulatory region binding"/>
    <property type="evidence" value="ECO:0007669"/>
    <property type="project" value="TreeGrafter"/>
</dbReference>
<feature type="domain" description="RING-type" evidence="8">
    <location>
        <begin position="115"/>
        <end position="156"/>
    </location>
</feature>
<feature type="region of interest" description="Disordered" evidence="7">
    <location>
        <begin position="571"/>
        <end position="645"/>
    </location>
</feature>
<dbReference type="InterPro" id="IPR001841">
    <property type="entry name" value="Znf_RING"/>
</dbReference>
<evidence type="ECO:0000256" key="5">
    <source>
        <dbReference type="ARBA" id="ARBA00022833"/>
    </source>
</evidence>
<gene>
    <name evidence="9" type="ORF">GGX14DRAFT_656345</name>
</gene>
<organism evidence="9 10">
    <name type="scientific">Mycena pura</name>
    <dbReference type="NCBI Taxonomy" id="153505"/>
    <lineage>
        <taxon>Eukaryota</taxon>
        <taxon>Fungi</taxon>
        <taxon>Dikarya</taxon>
        <taxon>Basidiomycota</taxon>
        <taxon>Agaricomycotina</taxon>
        <taxon>Agaricomycetes</taxon>
        <taxon>Agaricomycetidae</taxon>
        <taxon>Agaricales</taxon>
        <taxon>Marasmiineae</taxon>
        <taxon>Mycenaceae</taxon>
        <taxon>Mycena</taxon>
    </lineage>
</organism>
<comment type="subcellular location">
    <subcellularLocation>
        <location evidence="1">Cytoplasm</location>
    </subcellularLocation>
</comment>
<dbReference type="EMBL" id="JARJCW010000059">
    <property type="protein sequence ID" value="KAJ7201336.1"/>
    <property type="molecule type" value="Genomic_DNA"/>
</dbReference>
<dbReference type="SUPFAM" id="SSF57850">
    <property type="entry name" value="RING/U-box"/>
    <property type="match status" value="1"/>
</dbReference>
<evidence type="ECO:0000313" key="9">
    <source>
        <dbReference type="EMBL" id="KAJ7201336.1"/>
    </source>
</evidence>
<dbReference type="AlphaFoldDB" id="A0AAD6Y4R3"/>
<evidence type="ECO:0000256" key="4">
    <source>
        <dbReference type="ARBA" id="ARBA00022771"/>
    </source>
</evidence>
<feature type="compositionally biased region" description="Polar residues" evidence="7">
    <location>
        <begin position="21"/>
        <end position="43"/>
    </location>
</feature>
<dbReference type="InterPro" id="IPR013083">
    <property type="entry name" value="Znf_RING/FYVE/PHD"/>
</dbReference>
<dbReference type="InterPro" id="IPR017907">
    <property type="entry name" value="Znf_RING_CS"/>
</dbReference>
<accession>A0AAD6Y4R3</accession>
<dbReference type="PANTHER" id="PTHR12983:SF9">
    <property type="entry name" value="E3 UBIQUITIN-PROTEIN LIGASE RNF10"/>
    <property type="match status" value="1"/>
</dbReference>
<evidence type="ECO:0000313" key="10">
    <source>
        <dbReference type="Proteomes" id="UP001219525"/>
    </source>
</evidence>
<dbReference type="Pfam" id="PF00097">
    <property type="entry name" value="zf-C3HC4"/>
    <property type="match status" value="1"/>
</dbReference>
<evidence type="ECO:0000256" key="3">
    <source>
        <dbReference type="ARBA" id="ARBA00022723"/>
    </source>
</evidence>
<keyword evidence="3" id="KW-0479">Metal-binding</keyword>
<evidence type="ECO:0000259" key="8">
    <source>
        <dbReference type="PROSITE" id="PS50089"/>
    </source>
</evidence>
<keyword evidence="2" id="KW-0963">Cytoplasm</keyword>
<evidence type="ECO:0000256" key="2">
    <source>
        <dbReference type="ARBA" id="ARBA00022490"/>
    </source>
</evidence>
<dbReference type="GO" id="GO:0005737">
    <property type="term" value="C:cytoplasm"/>
    <property type="evidence" value="ECO:0007669"/>
    <property type="project" value="UniProtKB-SubCell"/>
</dbReference>
<proteinExistence type="predicted"/>
<feature type="compositionally biased region" description="Gly residues" evidence="7">
    <location>
        <begin position="634"/>
        <end position="645"/>
    </location>
</feature>
<feature type="region of interest" description="Disordered" evidence="7">
    <location>
        <begin position="1"/>
        <end position="56"/>
    </location>
</feature>
<keyword evidence="4 6" id="KW-0863">Zinc-finger</keyword>
<dbReference type="PANTHER" id="PTHR12983">
    <property type="entry name" value="RING FINGER 10 FAMILY MEMBER"/>
    <property type="match status" value="1"/>
</dbReference>
<feature type="region of interest" description="Disordered" evidence="7">
    <location>
        <begin position="367"/>
        <end position="397"/>
    </location>
</feature>
<protein>
    <recommendedName>
        <fullName evidence="8">RING-type domain-containing protein</fullName>
    </recommendedName>
</protein>
<name>A0AAD6Y4R3_9AGAR</name>
<evidence type="ECO:0000256" key="1">
    <source>
        <dbReference type="ARBA" id="ARBA00004496"/>
    </source>
</evidence>
<comment type="caution">
    <text evidence="9">The sequence shown here is derived from an EMBL/GenBank/DDBJ whole genome shotgun (WGS) entry which is preliminary data.</text>
</comment>
<feature type="region of interest" description="Disordered" evidence="7">
    <location>
        <begin position="498"/>
        <end position="521"/>
    </location>
</feature>
<keyword evidence="5" id="KW-0862">Zinc</keyword>
<dbReference type="PROSITE" id="PS00518">
    <property type="entry name" value="ZF_RING_1"/>
    <property type="match status" value="1"/>
</dbReference>
<sequence>MSSAPRTPAGAPLTPKRASKMASNQSLNHLLNFSLPPRQTQPLPSLPRRSRKTGAHQGVWNKERFVNAQYRFVMNPNGDYTWQDILQVIIPRSSALASAATAGEGEASRAGHTTCPICLSPPTAPRMTKCGHVFCFPCILHYLNTSENKWARCPICFDSVNEKQLKGVKWFDGPLHLEDDAEEVAMGSSSSGSVLDAGIDAPPRVGSTMRMRLMQRPQITTLALPRSHTWPSDLLPPHQAPFHFLPDVFEYAKFMLATPSYLIADLTRNLDELASERRILSSMTDDLGVLFVDAAEAKVRIQLAKAAALETLLLKDRIDKAIRDQREIEGRVAFYENRRKQEATTHSPVPGDIPQELLALRPGTLTSSSESSVQLIPPAGNRNNPRQRRNVNPPPPSTSTYYYYQAASGLPIFLHPLDIKILLSHFSSYALFPDAITIRVDASSEGTVNDDLRKRCKYLAHMPEGADVVFVEADLAGVVGGPEGGLKNFEGPLRMRSARRKERERKDERARVRAEERERDRDRHVLTEAGATTTATWRFAGESPVLDEVVLPPQQQPPSGVAQGAWGSRSFAAAAHSAPTTSQGQARERGGATRQEEHEEDEWNMDAAWHELESRIAGGGAGGGKKRNNNLVVLGGGGPGGRRRR</sequence>
<dbReference type="PROSITE" id="PS50089">
    <property type="entry name" value="ZF_RING_2"/>
    <property type="match status" value="1"/>
</dbReference>
<dbReference type="GO" id="GO:0008270">
    <property type="term" value="F:zinc ion binding"/>
    <property type="evidence" value="ECO:0007669"/>
    <property type="project" value="UniProtKB-KW"/>
</dbReference>
<feature type="compositionally biased region" description="Basic and acidic residues" evidence="7">
    <location>
        <begin position="586"/>
        <end position="597"/>
    </location>
</feature>
<dbReference type="CDD" id="cd16536">
    <property type="entry name" value="RING-HC_RNF10"/>
    <property type="match status" value="1"/>
</dbReference>
<evidence type="ECO:0000256" key="6">
    <source>
        <dbReference type="PROSITE-ProRule" id="PRU00175"/>
    </source>
</evidence>
<keyword evidence="10" id="KW-1185">Reference proteome</keyword>
<dbReference type="GO" id="GO:0045944">
    <property type="term" value="P:positive regulation of transcription by RNA polymerase II"/>
    <property type="evidence" value="ECO:0007669"/>
    <property type="project" value="TreeGrafter"/>
</dbReference>
<dbReference type="InterPro" id="IPR018957">
    <property type="entry name" value="Znf_C3HC4_RING-type"/>
</dbReference>
<reference evidence="9" key="1">
    <citation type="submission" date="2023-03" db="EMBL/GenBank/DDBJ databases">
        <title>Massive genome expansion in bonnet fungi (Mycena s.s.) driven by repeated elements and novel gene families across ecological guilds.</title>
        <authorList>
            <consortium name="Lawrence Berkeley National Laboratory"/>
            <person name="Harder C.B."/>
            <person name="Miyauchi S."/>
            <person name="Viragh M."/>
            <person name="Kuo A."/>
            <person name="Thoen E."/>
            <person name="Andreopoulos B."/>
            <person name="Lu D."/>
            <person name="Skrede I."/>
            <person name="Drula E."/>
            <person name="Henrissat B."/>
            <person name="Morin E."/>
            <person name="Kohler A."/>
            <person name="Barry K."/>
            <person name="LaButti K."/>
            <person name="Morin E."/>
            <person name="Salamov A."/>
            <person name="Lipzen A."/>
            <person name="Mereny Z."/>
            <person name="Hegedus B."/>
            <person name="Baldrian P."/>
            <person name="Stursova M."/>
            <person name="Weitz H."/>
            <person name="Taylor A."/>
            <person name="Grigoriev I.V."/>
            <person name="Nagy L.G."/>
            <person name="Martin F."/>
            <person name="Kauserud H."/>
        </authorList>
    </citation>
    <scope>NUCLEOTIDE SEQUENCE</scope>
    <source>
        <strain evidence="9">9144</strain>
    </source>
</reference>
<dbReference type="Gene3D" id="3.30.40.10">
    <property type="entry name" value="Zinc/RING finger domain, C3HC4 (zinc finger)"/>
    <property type="match status" value="1"/>
</dbReference>
<evidence type="ECO:0000256" key="7">
    <source>
        <dbReference type="SAM" id="MobiDB-lite"/>
    </source>
</evidence>
<dbReference type="InterPro" id="IPR039739">
    <property type="entry name" value="MAG2/RNF10"/>
</dbReference>